<dbReference type="Pfam" id="PF08268">
    <property type="entry name" value="FBA_3"/>
    <property type="match status" value="1"/>
</dbReference>
<dbReference type="PANTHER" id="PTHR31672">
    <property type="entry name" value="BNACNNG10540D PROTEIN"/>
    <property type="match status" value="1"/>
</dbReference>
<dbReference type="InterPro" id="IPR011043">
    <property type="entry name" value="Gal_Oxase/kelch_b-propeller"/>
</dbReference>
<sequence length="360" mass="40208">MTLPWELIIEILLRLPVKTLVRFKCVCKSWLLLLSDPHFATSHFELASSRTHRHRLVLIAPSSVPQILSIDFNESLHSDSDSTSLGLNFLPPGSYHNLQIIGSCRGFLLLNSCQTLWVWNPSTGVHKKVFSSPVESNMNAMFFTLFYGFGYDPSKDDYLVVKASCNPFSGCNATWVQFFSLRDSTWRDIEASHLSYNLLSSECFSKGLFLNGAIHWLGFPNGVSMNDVVAFDVTERSFSEIPLRVDFEGDIGYCDLGVFGELLSVYCGVGRGHSVEIWVMKEYKVESSWTKTIVVSCEDIPTGYFFLISSTKDGDIVGTDGNCGLAKCNGKGELLEYRSYWNNPCGSQMVAHAESLLSLT</sequence>
<dbReference type="EMBL" id="CM003613">
    <property type="protein sequence ID" value="KYP57166.1"/>
    <property type="molecule type" value="Genomic_DNA"/>
</dbReference>
<dbReference type="SMART" id="SM00256">
    <property type="entry name" value="FBOX"/>
    <property type="match status" value="1"/>
</dbReference>
<dbReference type="SUPFAM" id="SSF50965">
    <property type="entry name" value="Galactose oxidase, central domain"/>
    <property type="match status" value="1"/>
</dbReference>
<dbReference type="InterPro" id="IPR013187">
    <property type="entry name" value="F-box-assoc_dom_typ3"/>
</dbReference>
<dbReference type="InterPro" id="IPR036047">
    <property type="entry name" value="F-box-like_dom_sf"/>
</dbReference>
<dbReference type="Gene3D" id="1.20.1280.50">
    <property type="match status" value="1"/>
</dbReference>
<evidence type="ECO:0000313" key="2">
    <source>
        <dbReference type="EMBL" id="KYP57166.1"/>
    </source>
</evidence>
<dbReference type="PROSITE" id="PS50181">
    <property type="entry name" value="FBOX"/>
    <property type="match status" value="1"/>
</dbReference>
<accession>A0A151SQQ1</accession>
<dbReference type="CDD" id="cd22157">
    <property type="entry name" value="F-box_AtFBW1-like"/>
    <property type="match status" value="1"/>
</dbReference>
<gene>
    <name evidence="2" type="ORF">KK1_003424</name>
</gene>
<name>A0A151SQQ1_CAJCA</name>
<dbReference type="InterPro" id="IPR001810">
    <property type="entry name" value="F-box_dom"/>
</dbReference>
<dbReference type="AlphaFoldDB" id="A0A151SQQ1"/>
<dbReference type="OMA" id="MRICKAR"/>
<keyword evidence="3" id="KW-1185">Reference proteome</keyword>
<dbReference type="InterPro" id="IPR050796">
    <property type="entry name" value="SCF_F-box_component"/>
</dbReference>
<organism evidence="2 3">
    <name type="scientific">Cajanus cajan</name>
    <name type="common">Pigeon pea</name>
    <name type="synonym">Cajanus indicus</name>
    <dbReference type="NCBI Taxonomy" id="3821"/>
    <lineage>
        <taxon>Eukaryota</taxon>
        <taxon>Viridiplantae</taxon>
        <taxon>Streptophyta</taxon>
        <taxon>Embryophyta</taxon>
        <taxon>Tracheophyta</taxon>
        <taxon>Spermatophyta</taxon>
        <taxon>Magnoliopsida</taxon>
        <taxon>eudicotyledons</taxon>
        <taxon>Gunneridae</taxon>
        <taxon>Pentapetalae</taxon>
        <taxon>rosids</taxon>
        <taxon>fabids</taxon>
        <taxon>Fabales</taxon>
        <taxon>Fabaceae</taxon>
        <taxon>Papilionoideae</taxon>
        <taxon>50 kb inversion clade</taxon>
        <taxon>NPAAA clade</taxon>
        <taxon>indigoferoid/millettioid clade</taxon>
        <taxon>Phaseoleae</taxon>
        <taxon>Cajanus</taxon>
    </lineage>
</organism>
<evidence type="ECO:0000313" key="3">
    <source>
        <dbReference type="Proteomes" id="UP000075243"/>
    </source>
</evidence>
<dbReference type="InterPro" id="IPR017451">
    <property type="entry name" value="F-box-assoc_interact_dom"/>
</dbReference>
<dbReference type="STRING" id="3821.A0A151SQQ1"/>
<protein>
    <submittedName>
        <fullName evidence="2">F-box protein At4g12560 family</fullName>
    </submittedName>
</protein>
<dbReference type="Proteomes" id="UP000075243">
    <property type="component" value="Chromosome 11"/>
</dbReference>
<reference evidence="2 3" key="1">
    <citation type="journal article" date="2012" name="Nat. Biotechnol.">
        <title>Draft genome sequence of pigeonpea (Cajanus cajan), an orphan legume crop of resource-poor farmers.</title>
        <authorList>
            <person name="Varshney R.K."/>
            <person name="Chen W."/>
            <person name="Li Y."/>
            <person name="Bharti A.K."/>
            <person name="Saxena R.K."/>
            <person name="Schlueter J.A."/>
            <person name="Donoghue M.T."/>
            <person name="Azam S."/>
            <person name="Fan G."/>
            <person name="Whaley A.M."/>
            <person name="Farmer A.D."/>
            <person name="Sheridan J."/>
            <person name="Iwata A."/>
            <person name="Tuteja R."/>
            <person name="Penmetsa R.V."/>
            <person name="Wu W."/>
            <person name="Upadhyaya H.D."/>
            <person name="Yang S.P."/>
            <person name="Shah T."/>
            <person name="Saxena K.B."/>
            <person name="Michael T."/>
            <person name="McCombie W.R."/>
            <person name="Yang B."/>
            <person name="Zhang G."/>
            <person name="Yang H."/>
            <person name="Wang J."/>
            <person name="Spillane C."/>
            <person name="Cook D.R."/>
            <person name="May G.D."/>
            <person name="Xu X."/>
            <person name="Jackson S.A."/>
        </authorList>
    </citation>
    <scope>NUCLEOTIDE SEQUENCE [LARGE SCALE GENOMIC DNA]</scope>
    <source>
        <strain evidence="3">cv. Asha</strain>
    </source>
</reference>
<dbReference type="Pfam" id="PF00646">
    <property type="entry name" value="F-box"/>
    <property type="match status" value="1"/>
</dbReference>
<evidence type="ECO:0000259" key="1">
    <source>
        <dbReference type="PROSITE" id="PS50181"/>
    </source>
</evidence>
<feature type="domain" description="F-box" evidence="1">
    <location>
        <begin position="1"/>
        <end position="47"/>
    </location>
</feature>
<dbReference type="PANTHER" id="PTHR31672:SF13">
    <property type="entry name" value="F-BOX PROTEIN CPR30-LIKE"/>
    <property type="match status" value="1"/>
</dbReference>
<dbReference type="Gramene" id="C.cajan_03346.t">
    <property type="protein sequence ID" value="C.cajan_03346.t.cds1"/>
    <property type="gene ID" value="C.cajan_03346"/>
</dbReference>
<proteinExistence type="predicted"/>
<dbReference type="SUPFAM" id="SSF81383">
    <property type="entry name" value="F-box domain"/>
    <property type="match status" value="1"/>
</dbReference>
<dbReference type="NCBIfam" id="TIGR01640">
    <property type="entry name" value="F_box_assoc_1"/>
    <property type="match status" value="1"/>
</dbReference>